<keyword evidence="4" id="KW-1185">Reference proteome</keyword>
<feature type="compositionally biased region" description="Low complexity" evidence="1">
    <location>
        <begin position="128"/>
        <end position="144"/>
    </location>
</feature>
<proteinExistence type="predicted"/>
<evidence type="ECO:0000256" key="1">
    <source>
        <dbReference type="SAM" id="MobiDB-lite"/>
    </source>
</evidence>
<feature type="signal peptide" evidence="2">
    <location>
        <begin position="1"/>
        <end position="18"/>
    </location>
</feature>
<reference evidence="3" key="1">
    <citation type="journal article" date="2020" name="Stud. Mycol.">
        <title>101 Dothideomycetes genomes: a test case for predicting lifestyles and emergence of pathogens.</title>
        <authorList>
            <person name="Haridas S."/>
            <person name="Albert R."/>
            <person name="Binder M."/>
            <person name="Bloem J."/>
            <person name="Labutti K."/>
            <person name="Salamov A."/>
            <person name="Andreopoulos B."/>
            <person name="Baker S."/>
            <person name="Barry K."/>
            <person name="Bills G."/>
            <person name="Bluhm B."/>
            <person name="Cannon C."/>
            <person name="Castanera R."/>
            <person name="Culley D."/>
            <person name="Daum C."/>
            <person name="Ezra D."/>
            <person name="Gonzalez J."/>
            <person name="Henrissat B."/>
            <person name="Kuo A."/>
            <person name="Liang C."/>
            <person name="Lipzen A."/>
            <person name="Lutzoni F."/>
            <person name="Magnuson J."/>
            <person name="Mondo S."/>
            <person name="Nolan M."/>
            <person name="Ohm R."/>
            <person name="Pangilinan J."/>
            <person name="Park H.-J."/>
            <person name="Ramirez L."/>
            <person name="Alfaro M."/>
            <person name="Sun H."/>
            <person name="Tritt A."/>
            <person name="Yoshinaga Y."/>
            <person name="Zwiers L.-H."/>
            <person name="Turgeon B."/>
            <person name="Goodwin S."/>
            <person name="Spatafora J."/>
            <person name="Crous P."/>
            <person name="Grigoriev I."/>
        </authorList>
    </citation>
    <scope>NUCLEOTIDE SEQUENCE</scope>
    <source>
        <strain evidence="3">CBS 113818</strain>
    </source>
</reference>
<feature type="compositionally biased region" description="Low complexity" evidence="1">
    <location>
        <begin position="182"/>
        <end position="200"/>
    </location>
</feature>
<evidence type="ECO:0000313" key="4">
    <source>
        <dbReference type="Proteomes" id="UP000799424"/>
    </source>
</evidence>
<organism evidence="3 4">
    <name type="scientific">Ophiobolus disseminans</name>
    <dbReference type="NCBI Taxonomy" id="1469910"/>
    <lineage>
        <taxon>Eukaryota</taxon>
        <taxon>Fungi</taxon>
        <taxon>Dikarya</taxon>
        <taxon>Ascomycota</taxon>
        <taxon>Pezizomycotina</taxon>
        <taxon>Dothideomycetes</taxon>
        <taxon>Pleosporomycetidae</taxon>
        <taxon>Pleosporales</taxon>
        <taxon>Pleosporineae</taxon>
        <taxon>Phaeosphaeriaceae</taxon>
        <taxon>Ophiobolus</taxon>
    </lineage>
</organism>
<keyword evidence="2" id="KW-0732">Signal</keyword>
<dbReference type="AlphaFoldDB" id="A0A6A7ADM9"/>
<sequence>MKTSSLAAAATLLSASSAALVLLETTKCLDDSYPYGKRFDITMNLSGPVARDDLTQICGLRIVSATAGVDVNSIKCQAFKDVVGTQPGSAIFTYTEPALIATNPRLIRAVGCTYPAVAHAVKRQDNGTASASSSSSSLSSSESASSSTVTLTASSDASTSSIGPSTITSTVLVTPSSGIPGSSANATTTTLSTTPRPSASQTTGPATQSSGAASSVGESVGMGMGFIAVVAAMFV</sequence>
<dbReference type="EMBL" id="MU006218">
    <property type="protein sequence ID" value="KAF2831411.1"/>
    <property type="molecule type" value="Genomic_DNA"/>
</dbReference>
<feature type="region of interest" description="Disordered" evidence="1">
    <location>
        <begin position="178"/>
        <end position="215"/>
    </location>
</feature>
<evidence type="ECO:0000313" key="3">
    <source>
        <dbReference type="EMBL" id="KAF2831411.1"/>
    </source>
</evidence>
<feature type="region of interest" description="Disordered" evidence="1">
    <location>
        <begin position="123"/>
        <end position="144"/>
    </location>
</feature>
<dbReference type="OrthoDB" id="5091764at2759"/>
<gene>
    <name evidence="3" type="ORF">CC86DRAFT_366777</name>
</gene>
<feature type="chain" id="PRO_5025465720" evidence="2">
    <location>
        <begin position="19"/>
        <end position="235"/>
    </location>
</feature>
<name>A0A6A7ADM9_9PLEO</name>
<dbReference type="Proteomes" id="UP000799424">
    <property type="component" value="Unassembled WGS sequence"/>
</dbReference>
<protein>
    <submittedName>
        <fullName evidence="3">Uncharacterized protein</fullName>
    </submittedName>
</protein>
<evidence type="ECO:0000256" key="2">
    <source>
        <dbReference type="SAM" id="SignalP"/>
    </source>
</evidence>
<accession>A0A6A7ADM9</accession>